<dbReference type="PROSITE" id="PS50234">
    <property type="entry name" value="VWFA"/>
    <property type="match status" value="2"/>
</dbReference>
<reference evidence="2" key="1">
    <citation type="journal article" date="2023" name="G3 (Bethesda)">
        <title>A reference genome for the long-term kleptoplast-retaining sea slug Elysia crispata morphotype clarki.</title>
        <authorList>
            <person name="Eastman K.E."/>
            <person name="Pendleton A.L."/>
            <person name="Shaikh M.A."/>
            <person name="Suttiyut T."/>
            <person name="Ogas R."/>
            <person name="Tomko P."/>
            <person name="Gavelis G."/>
            <person name="Widhalm J.R."/>
            <person name="Wisecaver J.H."/>
        </authorList>
    </citation>
    <scope>NUCLEOTIDE SEQUENCE</scope>
    <source>
        <strain evidence="2">ECLA1</strain>
    </source>
</reference>
<dbReference type="AlphaFoldDB" id="A0AAE1A5Y6"/>
<dbReference type="SUPFAM" id="SSF53300">
    <property type="entry name" value="vWA-like"/>
    <property type="match status" value="2"/>
</dbReference>
<dbReference type="CDD" id="cd01450">
    <property type="entry name" value="vWFA_subfamily_ECM"/>
    <property type="match status" value="1"/>
</dbReference>
<dbReference type="PANTHER" id="PTHR22588">
    <property type="entry name" value="VWFA DOMAIN-CONTAINING PROTEIN"/>
    <property type="match status" value="1"/>
</dbReference>
<dbReference type="InterPro" id="IPR002035">
    <property type="entry name" value="VWF_A"/>
</dbReference>
<dbReference type="Pfam" id="PF00092">
    <property type="entry name" value="VWA"/>
    <property type="match status" value="2"/>
</dbReference>
<feature type="domain" description="VWFA" evidence="1">
    <location>
        <begin position="158"/>
        <end position="298"/>
    </location>
</feature>
<dbReference type="PANTHER" id="PTHR22588:SF3">
    <property type="entry name" value="VWFA DOMAIN-CONTAINING PROTEIN"/>
    <property type="match status" value="1"/>
</dbReference>
<organism evidence="2 3">
    <name type="scientific">Elysia crispata</name>
    <name type="common">lettuce slug</name>
    <dbReference type="NCBI Taxonomy" id="231223"/>
    <lineage>
        <taxon>Eukaryota</taxon>
        <taxon>Metazoa</taxon>
        <taxon>Spiralia</taxon>
        <taxon>Lophotrochozoa</taxon>
        <taxon>Mollusca</taxon>
        <taxon>Gastropoda</taxon>
        <taxon>Heterobranchia</taxon>
        <taxon>Euthyneura</taxon>
        <taxon>Panpulmonata</taxon>
        <taxon>Sacoglossa</taxon>
        <taxon>Placobranchoidea</taxon>
        <taxon>Plakobranchidae</taxon>
        <taxon>Elysia</taxon>
    </lineage>
</organism>
<accession>A0AAE1A5Y6</accession>
<keyword evidence="3" id="KW-1185">Reference proteome</keyword>
<dbReference type="EMBL" id="JAWDGP010002640">
    <property type="protein sequence ID" value="KAK3781266.1"/>
    <property type="molecule type" value="Genomic_DNA"/>
</dbReference>
<dbReference type="Proteomes" id="UP001283361">
    <property type="component" value="Unassembled WGS sequence"/>
</dbReference>
<feature type="domain" description="VWFA" evidence="1">
    <location>
        <begin position="327"/>
        <end position="370"/>
    </location>
</feature>
<gene>
    <name evidence="2" type="ORF">RRG08_052833</name>
</gene>
<dbReference type="Gene3D" id="3.40.50.410">
    <property type="entry name" value="von Willebrand factor, type A domain"/>
    <property type="match status" value="2"/>
</dbReference>
<dbReference type="SMART" id="SM00327">
    <property type="entry name" value="VWA"/>
    <property type="match status" value="1"/>
</dbReference>
<dbReference type="InterPro" id="IPR036465">
    <property type="entry name" value="vWFA_dom_sf"/>
</dbReference>
<evidence type="ECO:0000313" key="2">
    <source>
        <dbReference type="EMBL" id="KAK3781266.1"/>
    </source>
</evidence>
<protein>
    <recommendedName>
        <fullName evidence="1">VWFA domain-containing protein</fullName>
    </recommendedName>
</protein>
<proteinExistence type="predicted"/>
<evidence type="ECO:0000313" key="3">
    <source>
        <dbReference type="Proteomes" id="UP001283361"/>
    </source>
</evidence>
<sequence>MISTSESVTPGELVITRTFGTPGELISTSESVTKGELVITGTFDTPGVKISTSESVTKGELVITGTFDTPGVKISTSESVTKGELVITGTFDTPGVKISTSESVTKGELVITGTFDTPGVKISTSESATKGELVITGTFDTPGVKISTTCKSENVTADIFFVLDASDWVSEIDFEYMLEFVKSFVDSFIYGPDNVRVGIKTYSGGLTMNIHFTHLPTKEMLYYAMNFIQYDGGDARLHAGLVSAHIVFSEPYGDRETAPNFLIVISGGKSSEPHKTKAILAPLAREGALNSIKAELVGHICREIKRATGNTQQGARDDGKSDDVTADVFFLLDASDWLSGAEFKHTLDFVKSFVDSFIYGPDNVRVGIYP</sequence>
<name>A0AAE1A5Y6_9GAST</name>
<comment type="caution">
    <text evidence="2">The sequence shown here is derived from an EMBL/GenBank/DDBJ whole genome shotgun (WGS) entry which is preliminary data.</text>
</comment>
<dbReference type="InterPro" id="IPR052229">
    <property type="entry name" value="Collagen-VI/PIF"/>
</dbReference>
<evidence type="ECO:0000259" key="1">
    <source>
        <dbReference type="PROSITE" id="PS50234"/>
    </source>
</evidence>